<dbReference type="PANTHER" id="PTHR22776:SF89">
    <property type="entry name" value="CKLF-LIKE MARVEL TRANSMEMBRANE DOMAIN-CONTAINING PROTEIN 7"/>
    <property type="match status" value="1"/>
</dbReference>
<dbReference type="Proteomes" id="UP001488838">
    <property type="component" value="Unassembled WGS sequence"/>
</dbReference>
<dbReference type="GO" id="GO:0016020">
    <property type="term" value="C:membrane"/>
    <property type="evidence" value="ECO:0007669"/>
    <property type="project" value="UniProtKB-SubCell"/>
</dbReference>
<dbReference type="EMBL" id="JBBHLL010000099">
    <property type="protein sequence ID" value="KAK7816854.1"/>
    <property type="molecule type" value="Genomic_DNA"/>
</dbReference>
<dbReference type="PROSITE" id="PS51225">
    <property type="entry name" value="MARVEL"/>
    <property type="match status" value="1"/>
</dbReference>
<evidence type="ECO:0000256" key="4">
    <source>
        <dbReference type="ARBA" id="ARBA00023136"/>
    </source>
</evidence>
<evidence type="ECO:0000256" key="3">
    <source>
        <dbReference type="ARBA" id="ARBA00022989"/>
    </source>
</evidence>
<dbReference type="AlphaFoldDB" id="A0AAW0IRC9"/>
<dbReference type="InterPro" id="IPR050578">
    <property type="entry name" value="MARVEL-CKLF_proteins"/>
</dbReference>
<evidence type="ECO:0000256" key="1">
    <source>
        <dbReference type="ARBA" id="ARBA00004141"/>
    </source>
</evidence>
<reference evidence="8 9" key="1">
    <citation type="journal article" date="2023" name="bioRxiv">
        <title>Conserved and derived expression patterns and positive selection on dental genes reveal complex evolutionary context of ever-growing rodent molars.</title>
        <authorList>
            <person name="Calamari Z.T."/>
            <person name="Song A."/>
            <person name="Cohen E."/>
            <person name="Akter M."/>
            <person name="Roy R.D."/>
            <person name="Hallikas O."/>
            <person name="Christensen M.M."/>
            <person name="Li P."/>
            <person name="Marangoni P."/>
            <person name="Jernvall J."/>
            <person name="Klein O.D."/>
        </authorList>
    </citation>
    <scope>NUCLEOTIDE SEQUENCE [LARGE SCALE GENOMIC DNA]</scope>
    <source>
        <strain evidence="8">V071</strain>
    </source>
</reference>
<accession>A0AAW0IRC9</accession>
<proteinExistence type="predicted"/>
<name>A0AAW0IRC9_MYOGA</name>
<keyword evidence="3 6" id="KW-1133">Transmembrane helix</keyword>
<sequence>MCRTAQLVSCVSPYSRVPVLGRSVLTFPRLPQVTLLIAFICVRSSRRVDYGAYSFFEVVTICDLIMILVFYLVHLFHFYRVLTCISWPLSELLHYVIGTLLLLIASIVAASKSYNQSGLVAGAMHLPDKAITSGPLKRTCRMYVLTLGGPQTWLRTAQMTRPVPSLALPGHWAPEHQAATAAFESATENISPLWAPSSTQVPRKDCAEPNRDFWIRLRRRAFFHSPQDRDLPESSQKHWTLIYLACQSGLQEPLF</sequence>
<evidence type="ECO:0000259" key="7">
    <source>
        <dbReference type="PROSITE" id="PS51225"/>
    </source>
</evidence>
<evidence type="ECO:0000313" key="9">
    <source>
        <dbReference type="Proteomes" id="UP001488838"/>
    </source>
</evidence>
<feature type="domain" description="MARVEL" evidence="7">
    <location>
        <begin position="19"/>
        <end position="144"/>
    </location>
</feature>
<gene>
    <name evidence="8" type="ORF">U0070_021651</name>
</gene>
<dbReference type="PANTHER" id="PTHR22776">
    <property type="entry name" value="MARVEL-CONTAINING POTENTIAL LIPID RAFT-ASSOCIATED PROTEIN"/>
    <property type="match status" value="1"/>
</dbReference>
<comment type="subcellular location">
    <subcellularLocation>
        <location evidence="1">Membrane</location>
        <topology evidence="1">Multi-pass membrane protein</topology>
    </subcellularLocation>
</comment>
<feature type="transmembrane region" description="Helical" evidence="6">
    <location>
        <begin position="92"/>
        <end position="110"/>
    </location>
</feature>
<keyword evidence="9" id="KW-1185">Reference proteome</keyword>
<keyword evidence="4 5" id="KW-0472">Membrane</keyword>
<evidence type="ECO:0000256" key="6">
    <source>
        <dbReference type="SAM" id="Phobius"/>
    </source>
</evidence>
<evidence type="ECO:0000256" key="2">
    <source>
        <dbReference type="ARBA" id="ARBA00022692"/>
    </source>
</evidence>
<keyword evidence="2 5" id="KW-0812">Transmembrane</keyword>
<dbReference type="InterPro" id="IPR008253">
    <property type="entry name" value="Marvel"/>
</dbReference>
<dbReference type="Pfam" id="PF01284">
    <property type="entry name" value="MARVEL"/>
    <property type="match status" value="1"/>
</dbReference>
<organism evidence="8 9">
    <name type="scientific">Myodes glareolus</name>
    <name type="common">Bank vole</name>
    <name type="synonym">Clethrionomys glareolus</name>
    <dbReference type="NCBI Taxonomy" id="447135"/>
    <lineage>
        <taxon>Eukaryota</taxon>
        <taxon>Metazoa</taxon>
        <taxon>Chordata</taxon>
        <taxon>Craniata</taxon>
        <taxon>Vertebrata</taxon>
        <taxon>Euteleostomi</taxon>
        <taxon>Mammalia</taxon>
        <taxon>Eutheria</taxon>
        <taxon>Euarchontoglires</taxon>
        <taxon>Glires</taxon>
        <taxon>Rodentia</taxon>
        <taxon>Myomorpha</taxon>
        <taxon>Muroidea</taxon>
        <taxon>Cricetidae</taxon>
        <taxon>Arvicolinae</taxon>
        <taxon>Myodes</taxon>
    </lineage>
</organism>
<comment type="caution">
    <text evidence="8">The sequence shown here is derived from an EMBL/GenBank/DDBJ whole genome shotgun (WGS) entry which is preliminary data.</text>
</comment>
<evidence type="ECO:0000313" key="8">
    <source>
        <dbReference type="EMBL" id="KAK7816854.1"/>
    </source>
</evidence>
<feature type="transmembrane region" description="Helical" evidence="6">
    <location>
        <begin position="54"/>
        <end position="72"/>
    </location>
</feature>
<protein>
    <recommendedName>
        <fullName evidence="7">MARVEL domain-containing protein</fullName>
    </recommendedName>
</protein>
<evidence type="ECO:0000256" key="5">
    <source>
        <dbReference type="PROSITE-ProRule" id="PRU00581"/>
    </source>
</evidence>